<organism evidence="3 4">
    <name type="scientific">Roseibium salinum</name>
    <dbReference type="NCBI Taxonomy" id="1604349"/>
    <lineage>
        <taxon>Bacteria</taxon>
        <taxon>Pseudomonadati</taxon>
        <taxon>Pseudomonadota</taxon>
        <taxon>Alphaproteobacteria</taxon>
        <taxon>Hyphomicrobiales</taxon>
        <taxon>Stappiaceae</taxon>
        <taxon>Roseibium</taxon>
    </lineage>
</organism>
<proteinExistence type="predicted"/>
<dbReference type="SUPFAM" id="SSF110857">
    <property type="entry name" value="Gamma-glutamyl cyclotransferase-like"/>
    <property type="match status" value="1"/>
</dbReference>
<reference evidence="3 4" key="1">
    <citation type="journal article" date="2016" name="Int. J. Syst. Evol. Microbiol.">
        <title>Labrenzia salina sp. nov., isolated from the rhizosphere of the halophyte Arthrocnemum macrostachyum.</title>
        <authorList>
            <person name="Camacho M."/>
            <person name="Redondo-Gomez S."/>
            <person name="Rodriguez-Llorente I."/>
            <person name="Rohde M."/>
            <person name="Sproer C."/>
            <person name="Schumann P."/>
            <person name="Klenk H.P."/>
            <person name="Montero-Calasanz M.D.C."/>
        </authorList>
    </citation>
    <scope>NUCLEOTIDE SEQUENCE [LARGE SCALE GENOMIC DNA]</scope>
    <source>
        <strain evidence="3 4">DSM 29163</strain>
    </source>
</reference>
<dbReference type="InterPro" id="IPR013024">
    <property type="entry name" value="GGCT-like"/>
</dbReference>
<evidence type="ECO:0000313" key="3">
    <source>
        <dbReference type="EMBL" id="MCX2724890.1"/>
    </source>
</evidence>
<comment type="caution">
    <text evidence="3">The sequence shown here is derived from an EMBL/GenBank/DDBJ whole genome shotgun (WGS) entry which is preliminary data.</text>
</comment>
<accession>A0ABT3R6J2</accession>
<dbReference type="Gene3D" id="3.10.490.10">
    <property type="entry name" value="Gamma-glutamyl cyclotransferase-like"/>
    <property type="match status" value="1"/>
</dbReference>
<dbReference type="InterPro" id="IPR006840">
    <property type="entry name" value="ChaC"/>
</dbReference>
<dbReference type="PANTHER" id="PTHR12192">
    <property type="entry name" value="CATION TRANSPORT PROTEIN CHAC-RELATED"/>
    <property type="match status" value="1"/>
</dbReference>
<name>A0ABT3R6J2_9HYPH</name>
<protein>
    <recommendedName>
        <fullName evidence="1">glutathione-specific gamma-glutamylcyclotransferase</fullName>
        <ecNumber evidence="1">4.3.2.7</ecNumber>
    </recommendedName>
</protein>
<dbReference type="CDD" id="cd06661">
    <property type="entry name" value="GGCT_like"/>
    <property type="match status" value="1"/>
</dbReference>
<keyword evidence="4" id="KW-1185">Reference proteome</keyword>
<dbReference type="Proteomes" id="UP001300261">
    <property type="component" value="Unassembled WGS sequence"/>
</dbReference>
<dbReference type="PANTHER" id="PTHR12192:SF2">
    <property type="entry name" value="GLUTATHIONE-SPECIFIC GAMMA-GLUTAMYLCYCLOTRANSFERASE 2"/>
    <property type="match status" value="1"/>
</dbReference>
<gene>
    <name evidence="3" type="ORF">ON753_21365</name>
</gene>
<keyword evidence="2" id="KW-0456">Lyase</keyword>
<dbReference type="EC" id="4.3.2.7" evidence="1"/>
<dbReference type="InterPro" id="IPR036568">
    <property type="entry name" value="GGCT-like_sf"/>
</dbReference>
<evidence type="ECO:0000313" key="4">
    <source>
        <dbReference type="Proteomes" id="UP001300261"/>
    </source>
</evidence>
<dbReference type="Pfam" id="PF04752">
    <property type="entry name" value="ChaC"/>
    <property type="match status" value="1"/>
</dbReference>
<dbReference type="EMBL" id="JAPEVI010000003">
    <property type="protein sequence ID" value="MCX2724890.1"/>
    <property type="molecule type" value="Genomic_DNA"/>
</dbReference>
<sequence length="176" mass="19749">MSDFWVFGYGSLMWNPGFDHLRAEPALLRGGHRALCVYSWVHRGTEQRPGLVFGLDNGGACRGMAYQVHTDTWPQTLDYLRAREQTTMVYKEHWRNVVLESGDRVRALVYMVDHRHPQYAGALPLEKQLDIVIGAVGKSGANPEYVINTAAHLEEMGIADRGIAWLADQLKGLAIS</sequence>
<dbReference type="RefSeq" id="WP_265965262.1">
    <property type="nucleotide sequence ID" value="NZ_JAPEVI010000003.1"/>
</dbReference>
<evidence type="ECO:0000256" key="1">
    <source>
        <dbReference type="ARBA" id="ARBA00012344"/>
    </source>
</evidence>
<evidence type="ECO:0000256" key="2">
    <source>
        <dbReference type="ARBA" id="ARBA00023239"/>
    </source>
</evidence>